<dbReference type="AlphaFoldDB" id="A0A7W9EPA7"/>
<reference evidence="2 3" key="1">
    <citation type="submission" date="2020-08" db="EMBL/GenBank/DDBJ databases">
        <title>Genomic Encyclopedia of Type Strains, Phase IV (KMG-IV): sequencing the most valuable type-strain genomes for metagenomic binning, comparative biology and taxonomic classification.</title>
        <authorList>
            <person name="Goeker M."/>
        </authorList>
    </citation>
    <scope>NUCLEOTIDE SEQUENCE [LARGE SCALE GENOMIC DNA]</scope>
    <source>
        <strain evidence="2 3">DSM 27163</strain>
    </source>
</reference>
<sequence length="175" mass="18585">MRFMMIFSMAAATLAAPAAARAASADFTCSAPAAKFSSLDIAANPDDFEISGSIALTRKGEDKKWLPSGQIRLVASDKRDSLAIRLVVEDVRSSVARLYLWSSRDGDERASAGKLLALDESALFSIKVSSRSEVLVTAGGEGVRVPLNLGETPTLTIVCSTGAFDFSNLRWTPAP</sequence>
<protein>
    <submittedName>
        <fullName evidence="2">Uncharacterized protein</fullName>
    </submittedName>
</protein>
<name>A0A7W9EPA7_9SPHN</name>
<accession>A0A7W9EPA7</accession>
<dbReference type="RefSeq" id="WP_184095372.1">
    <property type="nucleotide sequence ID" value="NZ_JACIJH010000001.1"/>
</dbReference>
<evidence type="ECO:0000256" key="1">
    <source>
        <dbReference type="SAM" id="SignalP"/>
    </source>
</evidence>
<evidence type="ECO:0000313" key="2">
    <source>
        <dbReference type="EMBL" id="MBB5705418.1"/>
    </source>
</evidence>
<dbReference type="EMBL" id="JACIJH010000001">
    <property type="protein sequence ID" value="MBB5705418.1"/>
    <property type="molecule type" value="Genomic_DNA"/>
</dbReference>
<dbReference type="Proteomes" id="UP000537161">
    <property type="component" value="Unassembled WGS sequence"/>
</dbReference>
<organism evidence="2 3">
    <name type="scientific">Sphingopyxis panaciterrulae</name>
    <dbReference type="NCBI Taxonomy" id="462372"/>
    <lineage>
        <taxon>Bacteria</taxon>
        <taxon>Pseudomonadati</taxon>
        <taxon>Pseudomonadota</taxon>
        <taxon>Alphaproteobacteria</taxon>
        <taxon>Sphingomonadales</taxon>
        <taxon>Sphingomonadaceae</taxon>
        <taxon>Sphingopyxis</taxon>
    </lineage>
</organism>
<gene>
    <name evidence="2" type="ORF">FHR21_000743</name>
</gene>
<keyword evidence="3" id="KW-1185">Reference proteome</keyword>
<feature type="chain" id="PRO_5030760245" evidence="1">
    <location>
        <begin position="23"/>
        <end position="175"/>
    </location>
</feature>
<comment type="caution">
    <text evidence="2">The sequence shown here is derived from an EMBL/GenBank/DDBJ whole genome shotgun (WGS) entry which is preliminary data.</text>
</comment>
<proteinExistence type="predicted"/>
<evidence type="ECO:0000313" key="3">
    <source>
        <dbReference type="Proteomes" id="UP000537161"/>
    </source>
</evidence>
<feature type="signal peptide" evidence="1">
    <location>
        <begin position="1"/>
        <end position="22"/>
    </location>
</feature>
<keyword evidence="1" id="KW-0732">Signal</keyword>